<proteinExistence type="predicted"/>
<sequence length="65" mass="7190">MSLEAVDEISSPYIPLAVEGRSYFAMCGVAGRYNHDMGGNESKNMKVSVYVDDEQGDEVQCINRL</sequence>
<organism evidence="1">
    <name type="scientific">hydrothermal vent metagenome</name>
    <dbReference type="NCBI Taxonomy" id="652676"/>
    <lineage>
        <taxon>unclassified sequences</taxon>
        <taxon>metagenomes</taxon>
        <taxon>ecological metagenomes</taxon>
    </lineage>
</organism>
<gene>
    <name evidence="1" type="ORF">MNBD_BACTEROID01-521</name>
</gene>
<protein>
    <submittedName>
        <fullName evidence="1">Uncharacterized protein</fullName>
    </submittedName>
</protein>
<reference evidence="1" key="1">
    <citation type="submission" date="2018-06" db="EMBL/GenBank/DDBJ databases">
        <authorList>
            <person name="Zhirakovskaya E."/>
        </authorList>
    </citation>
    <scope>NUCLEOTIDE SEQUENCE</scope>
</reference>
<name>A0A3B0TYB7_9ZZZZ</name>
<accession>A0A3B0TYB7</accession>
<evidence type="ECO:0000313" key="1">
    <source>
        <dbReference type="EMBL" id="VAW23771.1"/>
    </source>
</evidence>
<dbReference type="AlphaFoldDB" id="A0A3B0TYB7"/>
<dbReference type="EMBL" id="UOEP01000200">
    <property type="protein sequence ID" value="VAW23771.1"/>
    <property type="molecule type" value="Genomic_DNA"/>
</dbReference>